<evidence type="ECO:0000313" key="2">
    <source>
        <dbReference type="EMBL" id="CAH9060986.1"/>
    </source>
</evidence>
<feature type="non-terminal residue" evidence="2">
    <location>
        <position position="211"/>
    </location>
</feature>
<gene>
    <name evidence="2" type="ORF">CEURO_LOCUS1660</name>
</gene>
<evidence type="ECO:0000256" key="1">
    <source>
        <dbReference type="SAM" id="MobiDB-lite"/>
    </source>
</evidence>
<feature type="compositionally biased region" description="Low complexity" evidence="1">
    <location>
        <begin position="1"/>
        <end position="15"/>
    </location>
</feature>
<sequence length="211" mass="22310">MASSSATSTMAMSSAIQPSTLVSTSTASVFTEQPSSSAHTTGSMATTFSSPSQASPSITQHRLSPGPSNLPPPLSSYRLFQMPEPFSWTPTGTVAASSSVTLPGSGSTFSGQPGVVPPQQSATQLPGYNSAPSFLASIAAQLEFSTPNVTNIMTTRLNAIEDYLPWRTQFESFLVSHSLLGILDGSISTPPQVMHDFSGREVPNYEYTHWL</sequence>
<organism evidence="2 3">
    <name type="scientific">Cuscuta europaea</name>
    <name type="common">European dodder</name>
    <dbReference type="NCBI Taxonomy" id="41803"/>
    <lineage>
        <taxon>Eukaryota</taxon>
        <taxon>Viridiplantae</taxon>
        <taxon>Streptophyta</taxon>
        <taxon>Embryophyta</taxon>
        <taxon>Tracheophyta</taxon>
        <taxon>Spermatophyta</taxon>
        <taxon>Magnoliopsida</taxon>
        <taxon>eudicotyledons</taxon>
        <taxon>Gunneridae</taxon>
        <taxon>Pentapetalae</taxon>
        <taxon>asterids</taxon>
        <taxon>lamiids</taxon>
        <taxon>Solanales</taxon>
        <taxon>Convolvulaceae</taxon>
        <taxon>Cuscuteae</taxon>
        <taxon>Cuscuta</taxon>
        <taxon>Cuscuta subgen. Cuscuta</taxon>
    </lineage>
</organism>
<keyword evidence="3" id="KW-1185">Reference proteome</keyword>
<accession>A0A9P0YJD9</accession>
<proteinExistence type="predicted"/>
<feature type="compositionally biased region" description="Polar residues" evidence="1">
    <location>
        <begin position="16"/>
        <end position="62"/>
    </location>
</feature>
<dbReference type="Proteomes" id="UP001152484">
    <property type="component" value="Unassembled WGS sequence"/>
</dbReference>
<dbReference type="EMBL" id="CAMAPE010000004">
    <property type="protein sequence ID" value="CAH9060986.1"/>
    <property type="molecule type" value="Genomic_DNA"/>
</dbReference>
<name>A0A9P0YJD9_CUSEU</name>
<evidence type="ECO:0000313" key="3">
    <source>
        <dbReference type="Proteomes" id="UP001152484"/>
    </source>
</evidence>
<protein>
    <submittedName>
        <fullName evidence="2">Uncharacterized protein</fullName>
    </submittedName>
</protein>
<dbReference type="OrthoDB" id="913062at2759"/>
<dbReference type="AlphaFoldDB" id="A0A9P0YJD9"/>
<comment type="caution">
    <text evidence="2">The sequence shown here is derived from an EMBL/GenBank/DDBJ whole genome shotgun (WGS) entry which is preliminary data.</text>
</comment>
<reference evidence="2" key="1">
    <citation type="submission" date="2022-07" db="EMBL/GenBank/DDBJ databases">
        <authorList>
            <person name="Macas J."/>
            <person name="Novak P."/>
            <person name="Neumann P."/>
        </authorList>
    </citation>
    <scope>NUCLEOTIDE SEQUENCE</scope>
</reference>
<feature type="region of interest" description="Disordered" evidence="1">
    <location>
        <begin position="1"/>
        <end position="75"/>
    </location>
</feature>